<dbReference type="SMART" id="SM00220">
    <property type="entry name" value="S_TKc"/>
    <property type="match status" value="1"/>
</dbReference>
<dbReference type="PROSITE" id="PS00108">
    <property type="entry name" value="PROTEIN_KINASE_ST"/>
    <property type="match status" value="1"/>
</dbReference>
<dbReference type="EMBL" id="JAKUCV010005736">
    <property type="protein sequence ID" value="KAJ4830076.1"/>
    <property type="molecule type" value="Genomic_DNA"/>
</dbReference>
<protein>
    <recommendedName>
        <fullName evidence="1">Protein kinase domain-containing protein</fullName>
    </recommendedName>
</protein>
<dbReference type="AlphaFoldDB" id="A0A9Q0FGS1"/>
<dbReference type="Gene3D" id="1.10.510.10">
    <property type="entry name" value="Transferase(Phosphotransferase) domain 1"/>
    <property type="match status" value="1"/>
</dbReference>
<reference evidence="2" key="1">
    <citation type="submission" date="2022-02" db="EMBL/GenBank/DDBJ databases">
        <authorList>
            <person name="Henning P.M."/>
            <person name="McCubbin A.G."/>
            <person name="Shore J.S."/>
        </authorList>
    </citation>
    <scope>NUCLEOTIDE SEQUENCE</scope>
    <source>
        <strain evidence="2">F60SS</strain>
        <tissue evidence="2">Leaves</tissue>
    </source>
</reference>
<dbReference type="Pfam" id="PF00069">
    <property type="entry name" value="Pkinase"/>
    <property type="match status" value="1"/>
</dbReference>
<comment type="caution">
    <text evidence="2">The sequence shown here is derived from an EMBL/GenBank/DDBJ whole genome shotgun (WGS) entry which is preliminary data.</text>
</comment>
<organism evidence="2 3">
    <name type="scientific">Turnera subulata</name>
    <dbReference type="NCBI Taxonomy" id="218843"/>
    <lineage>
        <taxon>Eukaryota</taxon>
        <taxon>Viridiplantae</taxon>
        <taxon>Streptophyta</taxon>
        <taxon>Embryophyta</taxon>
        <taxon>Tracheophyta</taxon>
        <taxon>Spermatophyta</taxon>
        <taxon>Magnoliopsida</taxon>
        <taxon>eudicotyledons</taxon>
        <taxon>Gunneridae</taxon>
        <taxon>Pentapetalae</taxon>
        <taxon>rosids</taxon>
        <taxon>fabids</taxon>
        <taxon>Malpighiales</taxon>
        <taxon>Passifloraceae</taxon>
        <taxon>Turnera</taxon>
    </lineage>
</organism>
<feature type="domain" description="Protein kinase" evidence="1">
    <location>
        <begin position="1"/>
        <end position="249"/>
    </location>
</feature>
<proteinExistence type="predicted"/>
<evidence type="ECO:0000313" key="3">
    <source>
        <dbReference type="Proteomes" id="UP001141552"/>
    </source>
</evidence>
<dbReference type="PANTHER" id="PTHR45927">
    <property type="entry name" value="LYSM-DOMAIN RECEPTOR-LIKE KINASE-RELATED"/>
    <property type="match status" value="1"/>
</dbReference>
<dbReference type="InterPro" id="IPR052611">
    <property type="entry name" value="Plant_RLK_LysM"/>
</dbReference>
<dbReference type="SUPFAM" id="SSF56112">
    <property type="entry name" value="Protein kinase-like (PK-like)"/>
    <property type="match status" value="1"/>
</dbReference>
<keyword evidence="3" id="KW-1185">Reference proteome</keyword>
<sequence length="249" mass="28085">MVNILPLCNKIKRKVRENEKDTRSKQVGNEDLRVEIASCEQVFKVYGIQEVKKATDNFSTKNIIKGSVYHGDFGGLICIVKKMNRDVSKEVNMLQKINHFNLIKPQGFCEDRGSFYLVFEYMRYGSLKKWLSAGKSSKDIGSWSRRIQIAVDVANGLYYLHSFTEPTYMHKDIKSSNILLNGEVRAKIANFSLARTAKDDDATTKNVVGTRGYMAPEYLVAGHVSPKSNVYAFGVVLLELITGKDVVLV</sequence>
<dbReference type="Proteomes" id="UP001141552">
    <property type="component" value="Unassembled WGS sequence"/>
</dbReference>
<name>A0A9Q0FGS1_9ROSI</name>
<dbReference type="GO" id="GO:0005524">
    <property type="term" value="F:ATP binding"/>
    <property type="evidence" value="ECO:0007669"/>
    <property type="project" value="InterPro"/>
</dbReference>
<reference evidence="2" key="2">
    <citation type="journal article" date="2023" name="Plants (Basel)">
        <title>Annotation of the Turnera subulata (Passifloraceae) Draft Genome Reveals the S-Locus Evolved after the Divergence of Turneroideae from Passifloroideae in a Stepwise Manner.</title>
        <authorList>
            <person name="Henning P.M."/>
            <person name="Roalson E.H."/>
            <person name="Mir W."/>
            <person name="McCubbin A.G."/>
            <person name="Shore J.S."/>
        </authorList>
    </citation>
    <scope>NUCLEOTIDE SEQUENCE</scope>
    <source>
        <strain evidence="2">F60SS</strain>
    </source>
</reference>
<gene>
    <name evidence="2" type="ORF">Tsubulata_009288</name>
</gene>
<dbReference type="GO" id="GO:0004672">
    <property type="term" value="F:protein kinase activity"/>
    <property type="evidence" value="ECO:0007669"/>
    <property type="project" value="InterPro"/>
</dbReference>
<dbReference type="PROSITE" id="PS50011">
    <property type="entry name" value="PROTEIN_KINASE_DOM"/>
    <property type="match status" value="1"/>
</dbReference>
<dbReference type="Gene3D" id="3.30.200.20">
    <property type="entry name" value="Phosphorylase Kinase, domain 1"/>
    <property type="match status" value="1"/>
</dbReference>
<dbReference type="InterPro" id="IPR008271">
    <property type="entry name" value="Ser/Thr_kinase_AS"/>
</dbReference>
<dbReference type="OrthoDB" id="4062651at2759"/>
<dbReference type="InterPro" id="IPR000719">
    <property type="entry name" value="Prot_kinase_dom"/>
</dbReference>
<accession>A0A9Q0FGS1</accession>
<dbReference type="InterPro" id="IPR011009">
    <property type="entry name" value="Kinase-like_dom_sf"/>
</dbReference>
<dbReference type="PANTHER" id="PTHR45927:SF7">
    <property type="entry name" value="LYSM-DOMAIN RECEPTOR-LIKE KINASE"/>
    <property type="match status" value="1"/>
</dbReference>
<evidence type="ECO:0000313" key="2">
    <source>
        <dbReference type="EMBL" id="KAJ4830076.1"/>
    </source>
</evidence>
<evidence type="ECO:0000259" key="1">
    <source>
        <dbReference type="PROSITE" id="PS50011"/>
    </source>
</evidence>